<dbReference type="Proteomes" id="UP000239236">
    <property type="component" value="Unassembled WGS sequence"/>
</dbReference>
<dbReference type="NCBIfam" id="NF047352">
    <property type="entry name" value="P_loop_sacsin"/>
    <property type="match status" value="1"/>
</dbReference>
<accession>A0ABX5E094</accession>
<name>A0ABX5E094_9BACI</name>
<keyword evidence="2" id="KW-1185">Reference proteome</keyword>
<dbReference type="Gene3D" id="3.30.565.10">
    <property type="entry name" value="Histidine kinase-like ATPase, C-terminal domain"/>
    <property type="match status" value="1"/>
</dbReference>
<reference evidence="1 2" key="1">
    <citation type="submission" date="2018-03" db="EMBL/GenBank/DDBJ databases">
        <title>Genotypic and phenotypic analysis of antagonistic Bacillus spp. isolated from rhizosphere soil of plants in Tibet.</title>
        <authorList>
            <person name="Borriss R."/>
            <person name="Lasch P."/>
            <person name="Wu L."/>
            <person name="Wu H."/>
            <person name="Gao X."/>
        </authorList>
    </citation>
    <scope>NUCLEOTIDE SEQUENCE [LARGE SCALE GENOMIC DNA]</scope>
    <source>
        <strain evidence="1 2">NMSW16</strain>
    </source>
</reference>
<proteinExistence type="predicted"/>
<dbReference type="EMBL" id="PVRR01000001">
    <property type="protein sequence ID" value="PRT43427.1"/>
    <property type="molecule type" value="Genomic_DNA"/>
</dbReference>
<comment type="caution">
    <text evidence="1">The sequence shown here is derived from an EMBL/GenBank/DDBJ whole genome shotgun (WGS) entry which is preliminary data.</text>
</comment>
<evidence type="ECO:0000313" key="2">
    <source>
        <dbReference type="Proteomes" id="UP000239236"/>
    </source>
</evidence>
<gene>
    <name evidence="1" type="ORF">C6357_05705</name>
</gene>
<dbReference type="InterPro" id="IPR036890">
    <property type="entry name" value="HATPase_C_sf"/>
</dbReference>
<sequence length="799" mass="93418">MSNENILLNKVLDASSNTIWDELKKIRESSETEKKYIRRRWIWELIQNASDCTPKGKKIDIKINYSNNKIIFSHNGLPFSYENLLDLITQISSKQSSEEKKTGKFGTGFMSTHLLSDIVQIEGSFIQKDSKYTKLEFIVDRSGNDYSDIKNKTKNMLEQLDLVSRNQEDLQEEYEDTKFIYSIEDDDIVAAVEKGIVDLKETIPYVLTFNENINSIAYNGNCYKKGKELTSKKNDKLKIVQINALDSNKEFLIAKEDNVTIACAIEYRDDKLYFLPFSNNMPKVFCEFPLLGTEEFSFPIVVNSNLFEVERDRNAIRDSNPVNNELIKVAVSLYKELINYCSESKQTRNEFNICLLKRSPSSNLQEYSYKKIKEHIEKSKIIPIHNHLGDLKRLAFKDNDGKVQIGIPKTKESIHKDLLWDILSDFQLIEIPTQGTYLGWSAVFGDNVGFAWINDTFKDSNIDKLVDNLKEKTLYEDWLNTFYSLWIRDTGVEEVTESVFMPNQINEFVQFSDIYLDKNIDNELKEILTLLGGKIKGQLLNQGIISFEDYFKEHQKKIKTNEICSERIESKVSKILSQETIDRVEREEDTQKIFNRLTNWFLSNPEKSKEWFENLYSKRMMLSSPEENLRRYKIAEKIEENNIKYEELDEIINNRDKVMEIINNSELSREDIIDQLKHVVTSSEEMKQYVENLLDRSIENIFKYLSNLKDYTLPKTSKEWLDAKYSDTVFPAKYKGDDIRIVIRPSDYQKIIFYYDEELEALDDYAYQLWTDDGEKQGMVTLGDLLKTTGISKIPLTKL</sequence>
<evidence type="ECO:0008006" key="3">
    <source>
        <dbReference type="Google" id="ProtNLM"/>
    </source>
</evidence>
<evidence type="ECO:0000313" key="1">
    <source>
        <dbReference type="EMBL" id="PRT43427.1"/>
    </source>
</evidence>
<dbReference type="RefSeq" id="WP_106101485.1">
    <property type="nucleotide sequence ID" value="NZ_PVRQ01000001.1"/>
</dbReference>
<protein>
    <recommendedName>
        <fullName evidence="3">ATP-binding protein</fullName>
    </recommendedName>
</protein>
<dbReference type="SUPFAM" id="SSF55874">
    <property type="entry name" value="ATPase domain of HSP90 chaperone/DNA topoisomerase II/histidine kinase"/>
    <property type="match status" value="1"/>
</dbReference>
<organism evidence="1 2">
    <name type="scientific">Bacillus wiedmannii</name>
    <dbReference type="NCBI Taxonomy" id="1890302"/>
    <lineage>
        <taxon>Bacteria</taxon>
        <taxon>Bacillati</taxon>
        <taxon>Bacillota</taxon>
        <taxon>Bacilli</taxon>
        <taxon>Bacillales</taxon>
        <taxon>Bacillaceae</taxon>
        <taxon>Bacillus</taxon>
        <taxon>Bacillus cereus group</taxon>
    </lineage>
</organism>